<dbReference type="SUPFAM" id="SSF55785">
    <property type="entry name" value="PYP-like sensor domain (PAS domain)"/>
    <property type="match status" value="1"/>
</dbReference>
<feature type="region of interest" description="Disordered" evidence="12">
    <location>
        <begin position="347"/>
        <end position="378"/>
    </location>
</feature>
<dbReference type="SMART" id="SM00387">
    <property type="entry name" value="HATPase_c"/>
    <property type="match status" value="1"/>
</dbReference>
<evidence type="ECO:0000256" key="2">
    <source>
        <dbReference type="ARBA" id="ARBA00004370"/>
    </source>
</evidence>
<organism evidence="16">
    <name type="scientific">uncultured Desulfovibrio sp</name>
    <dbReference type="NCBI Taxonomy" id="167968"/>
    <lineage>
        <taxon>Bacteria</taxon>
        <taxon>Pseudomonadati</taxon>
        <taxon>Thermodesulfobacteriota</taxon>
        <taxon>Desulfovibrionia</taxon>
        <taxon>Desulfovibrionales</taxon>
        <taxon>Desulfovibrionaceae</taxon>
        <taxon>Desulfovibrio</taxon>
        <taxon>environmental samples</taxon>
    </lineage>
</organism>
<keyword evidence="6" id="KW-0547">Nucleotide-binding</keyword>
<comment type="catalytic activity">
    <reaction evidence="1">
        <text>ATP + protein L-histidine = ADP + protein N-phospho-L-histidine.</text>
        <dbReference type="EC" id="2.7.13.3"/>
    </reaction>
</comment>
<dbReference type="PRINTS" id="PR00344">
    <property type="entry name" value="BCTRLSENSOR"/>
</dbReference>
<feature type="domain" description="HAMP" evidence="15">
    <location>
        <begin position="185"/>
        <end position="237"/>
    </location>
</feature>
<dbReference type="SUPFAM" id="SSF47384">
    <property type="entry name" value="Homodimeric domain of signal transducing histidine kinase"/>
    <property type="match status" value="1"/>
</dbReference>
<evidence type="ECO:0000259" key="15">
    <source>
        <dbReference type="PROSITE" id="PS50885"/>
    </source>
</evidence>
<dbReference type="PROSITE" id="PS50109">
    <property type="entry name" value="HIS_KIN"/>
    <property type="match status" value="1"/>
</dbReference>
<keyword evidence="8" id="KW-0067">ATP-binding</keyword>
<name>A0A212L978_9BACT</name>
<gene>
    <name evidence="16" type="ORF">KL86DES1_21615</name>
</gene>
<dbReference type="GO" id="GO:0030295">
    <property type="term" value="F:protein kinase activator activity"/>
    <property type="evidence" value="ECO:0007669"/>
    <property type="project" value="TreeGrafter"/>
</dbReference>
<evidence type="ECO:0000256" key="4">
    <source>
        <dbReference type="ARBA" id="ARBA00022553"/>
    </source>
</evidence>
<dbReference type="PANTHER" id="PTHR42878">
    <property type="entry name" value="TWO-COMPONENT HISTIDINE KINASE"/>
    <property type="match status" value="1"/>
</dbReference>
<dbReference type="CDD" id="cd00082">
    <property type="entry name" value="HisKA"/>
    <property type="match status" value="1"/>
</dbReference>
<evidence type="ECO:0000256" key="7">
    <source>
        <dbReference type="ARBA" id="ARBA00022777"/>
    </source>
</evidence>
<dbReference type="CDD" id="cd00075">
    <property type="entry name" value="HATPase"/>
    <property type="match status" value="1"/>
</dbReference>
<sequence>MFSFRTRIFYGMLAVALVSIAVAVFYGKAWFEKAQLESARERLVRETVLAGAILDRLGDHTSGLPQLAAILDMPEERLSLLNSKGSVLGDTAPGAQPVTRLDNHADRPEVREAMAGKPGFTIRPSGTLGTDLAYAAVALQNGDILRVSVPLVSLRQIIDSQLAVFTRIGLITVALSLVLAGLLSGALRRSLSQMVSVVEAISLGNFQRRLRRIPGREFAPLADAVNRMAENIEEHIRAAAEQTAQLESILDTMSDGVLVLGPRGRIRRCNRALAREFPDAASALGAQVVEVIPSPPLQNAVDDLMAEAEARNHARQRALALAASVAQDYPELAGTKDAAGDGAIKSQTAVPQTADDDSVAPDLEGFEDGEDGSDEGFSAESGRMQRYLHLELPSGQVMSVCISLPTSADTEKGGQLGAVAVFHDITELMRLERVRRDFVANVSHELRTPLTAIQGYAETLVSLDGPPECRRFGEIILKHGAYLSRMVEDLLTLARLEGKSGSLELGPVDPRESLAQATGMCREVLERRRCKVESQIPADCRVMASPPHLTQVFRNLLENAGRYAPEGGSIRVSARQVGDSVVFRVTDDGPGIPKQDLERIFERFYQVERHRGQASTGLGLAICKHIIERHGGSIRAESPASDGNTALVFTLTSVHGAA</sequence>
<feature type="domain" description="Histidine kinase" evidence="14">
    <location>
        <begin position="441"/>
        <end position="655"/>
    </location>
</feature>
<reference evidence="16" key="1">
    <citation type="submission" date="2016-08" db="EMBL/GenBank/DDBJ databases">
        <authorList>
            <person name="Seilhamer J.J."/>
        </authorList>
    </citation>
    <scope>NUCLEOTIDE SEQUENCE</scope>
    <source>
        <strain evidence="16">86-1</strain>
    </source>
</reference>
<keyword evidence="11" id="KW-0175">Coiled coil</keyword>
<feature type="transmembrane region" description="Helical" evidence="13">
    <location>
        <begin position="164"/>
        <end position="187"/>
    </location>
</feature>
<evidence type="ECO:0000259" key="14">
    <source>
        <dbReference type="PROSITE" id="PS50109"/>
    </source>
</evidence>
<keyword evidence="10 13" id="KW-0472">Membrane</keyword>
<dbReference type="GO" id="GO:0000155">
    <property type="term" value="F:phosphorelay sensor kinase activity"/>
    <property type="evidence" value="ECO:0007669"/>
    <property type="project" value="InterPro"/>
</dbReference>
<dbReference type="InterPro" id="IPR036890">
    <property type="entry name" value="HATPase_C_sf"/>
</dbReference>
<dbReference type="Gene3D" id="6.10.340.10">
    <property type="match status" value="1"/>
</dbReference>
<dbReference type="Gene3D" id="3.30.450.20">
    <property type="entry name" value="PAS domain"/>
    <property type="match status" value="1"/>
</dbReference>
<evidence type="ECO:0000256" key="11">
    <source>
        <dbReference type="SAM" id="Coils"/>
    </source>
</evidence>
<dbReference type="InterPro" id="IPR004358">
    <property type="entry name" value="Sig_transdc_His_kin-like_C"/>
</dbReference>
<dbReference type="InterPro" id="IPR003660">
    <property type="entry name" value="HAMP_dom"/>
</dbReference>
<dbReference type="InterPro" id="IPR003594">
    <property type="entry name" value="HATPase_dom"/>
</dbReference>
<dbReference type="SUPFAM" id="SSF55874">
    <property type="entry name" value="ATPase domain of HSP90 chaperone/DNA topoisomerase II/histidine kinase"/>
    <property type="match status" value="1"/>
</dbReference>
<dbReference type="EC" id="2.7.13.3" evidence="3"/>
<feature type="compositionally biased region" description="Acidic residues" evidence="12">
    <location>
        <begin position="354"/>
        <end position="374"/>
    </location>
</feature>
<dbReference type="GO" id="GO:0007234">
    <property type="term" value="P:osmosensory signaling via phosphorelay pathway"/>
    <property type="evidence" value="ECO:0007669"/>
    <property type="project" value="TreeGrafter"/>
</dbReference>
<evidence type="ECO:0000313" key="16">
    <source>
        <dbReference type="EMBL" id="SCM73909.1"/>
    </source>
</evidence>
<evidence type="ECO:0000256" key="8">
    <source>
        <dbReference type="ARBA" id="ARBA00022840"/>
    </source>
</evidence>
<evidence type="ECO:0000256" key="5">
    <source>
        <dbReference type="ARBA" id="ARBA00022679"/>
    </source>
</evidence>
<dbReference type="EMBL" id="FMJC01000002">
    <property type="protein sequence ID" value="SCM73909.1"/>
    <property type="molecule type" value="Genomic_DNA"/>
</dbReference>
<dbReference type="InterPro" id="IPR035965">
    <property type="entry name" value="PAS-like_dom_sf"/>
</dbReference>
<evidence type="ECO:0000256" key="3">
    <source>
        <dbReference type="ARBA" id="ARBA00012438"/>
    </source>
</evidence>
<evidence type="ECO:0000256" key="10">
    <source>
        <dbReference type="ARBA" id="ARBA00023136"/>
    </source>
</evidence>
<dbReference type="InterPro" id="IPR005467">
    <property type="entry name" value="His_kinase_dom"/>
</dbReference>
<dbReference type="FunFam" id="3.30.565.10:FF:000006">
    <property type="entry name" value="Sensor histidine kinase WalK"/>
    <property type="match status" value="1"/>
</dbReference>
<dbReference type="InterPro" id="IPR050351">
    <property type="entry name" value="BphY/WalK/GraS-like"/>
</dbReference>
<dbReference type="SMART" id="SM00388">
    <property type="entry name" value="HisKA"/>
    <property type="match status" value="1"/>
</dbReference>
<evidence type="ECO:0000256" key="6">
    <source>
        <dbReference type="ARBA" id="ARBA00022741"/>
    </source>
</evidence>
<keyword evidence="9" id="KW-0902">Two-component regulatory system</keyword>
<comment type="subcellular location">
    <subcellularLocation>
        <location evidence="2">Membrane</location>
    </subcellularLocation>
</comment>
<evidence type="ECO:0000256" key="12">
    <source>
        <dbReference type="SAM" id="MobiDB-lite"/>
    </source>
</evidence>
<dbReference type="AlphaFoldDB" id="A0A212L978"/>
<dbReference type="Pfam" id="PF00512">
    <property type="entry name" value="HisKA"/>
    <property type="match status" value="1"/>
</dbReference>
<dbReference type="GO" id="GO:0005524">
    <property type="term" value="F:ATP binding"/>
    <property type="evidence" value="ECO:0007669"/>
    <property type="project" value="UniProtKB-KW"/>
</dbReference>
<dbReference type="GO" id="GO:0016020">
    <property type="term" value="C:membrane"/>
    <property type="evidence" value="ECO:0007669"/>
    <property type="project" value="UniProtKB-SubCell"/>
</dbReference>
<dbReference type="RefSeq" id="WP_179980921.1">
    <property type="nucleotide sequence ID" value="NZ_LT608333.1"/>
</dbReference>
<keyword evidence="4" id="KW-0597">Phosphoprotein</keyword>
<keyword evidence="7 16" id="KW-0418">Kinase</keyword>
<dbReference type="InterPro" id="IPR036097">
    <property type="entry name" value="HisK_dim/P_sf"/>
</dbReference>
<feature type="transmembrane region" description="Helical" evidence="13">
    <location>
        <begin position="6"/>
        <end position="26"/>
    </location>
</feature>
<keyword evidence="5" id="KW-0808">Transferase</keyword>
<protein>
    <recommendedName>
        <fullName evidence="3">histidine kinase</fullName>
        <ecNumber evidence="3">2.7.13.3</ecNumber>
    </recommendedName>
</protein>
<dbReference type="CDD" id="cd06225">
    <property type="entry name" value="HAMP"/>
    <property type="match status" value="1"/>
</dbReference>
<dbReference type="Pfam" id="PF02518">
    <property type="entry name" value="HATPase_c"/>
    <property type="match status" value="1"/>
</dbReference>
<dbReference type="PANTHER" id="PTHR42878:SF7">
    <property type="entry name" value="SENSOR HISTIDINE KINASE GLRK"/>
    <property type="match status" value="1"/>
</dbReference>
<keyword evidence="13" id="KW-0812">Transmembrane</keyword>
<accession>A0A212L978</accession>
<dbReference type="InterPro" id="IPR003661">
    <property type="entry name" value="HisK_dim/P_dom"/>
</dbReference>
<feature type="coiled-coil region" evidence="11">
    <location>
        <begin position="222"/>
        <end position="249"/>
    </location>
</feature>
<dbReference type="Pfam" id="PF00672">
    <property type="entry name" value="HAMP"/>
    <property type="match status" value="1"/>
</dbReference>
<dbReference type="Gene3D" id="3.30.565.10">
    <property type="entry name" value="Histidine kinase-like ATPase, C-terminal domain"/>
    <property type="match status" value="1"/>
</dbReference>
<evidence type="ECO:0000256" key="1">
    <source>
        <dbReference type="ARBA" id="ARBA00000085"/>
    </source>
</evidence>
<dbReference type="FunFam" id="1.10.287.130:FF:000001">
    <property type="entry name" value="Two-component sensor histidine kinase"/>
    <property type="match status" value="1"/>
</dbReference>
<evidence type="ECO:0000256" key="13">
    <source>
        <dbReference type="SAM" id="Phobius"/>
    </source>
</evidence>
<dbReference type="GO" id="GO:0000156">
    <property type="term" value="F:phosphorelay response regulator activity"/>
    <property type="evidence" value="ECO:0007669"/>
    <property type="project" value="TreeGrafter"/>
</dbReference>
<dbReference type="SMART" id="SM00304">
    <property type="entry name" value="HAMP"/>
    <property type="match status" value="1"/>
</dbReference>
<evidence type="ECO:0000256" key="9">
    <source>
        <dbReference type="ARBA" id="ARBA00023012"/>
    </source>
</evidence>
<dbReference type="PROSITE" id="PS50885">
    <property type="entry name" value="HAMP"/>
    <property type="match status" value="1"/>
</dbReference>
<proteinExistence type="predicted"/>
<keyword evidence="13" id="KW-1133">Transmembrane helix</keyword>
<dbReference type="Gene3D" id="1.10.287.130">
    <property type="match status" value="1"/>
</dbReference>